<evidence type="ECO:0000313" key="8">
    <source>
        <dbReference type="EMBL" id="CEM37932.1"/>
    </source>
</evidence>
<comment type="similarity">
    <text evidence="2 6">Belongs to the Mediator complex subunit 7 family.</text>
</comment>
<dbReference type="GO" id="GO:0006357">
    <property type="term" value="P:regulation of transcription by RNA polymerase II"/>
    <property type="evidence" value="ECO:0007669"/>
    <property type="project" value="InterPro"/>
</dbReference>
<dbReference type="Gene3D" id="6.10.140.200">
    <property type="match status" value="1"/>
</dbReference>
<sequence length="197" mass="21858">MAAGRPQERDRVSSLFPRPPVYWESFTEENSAETIKPPECPDDGFNFAQGRISGGDFQNTDTLGLYTTKVNPLPQDDALPYERISSDPREIFRSLLGDIKEGIHKVLDACVQEPDRAGANARFLKRNFINADHLLNRMRKAQAFVLLRDYLKAEVEKRERLASALDGAAADAVRLLGLPSDAQLPPETESDPSSATS</sequence>
<proteinExistence type="inferred from homology"/>
<evidence type="ECO:0000256" key="4">
    <source>
        <dbReference type="ARBA" id="ARBA00023163"/>
    </source>
</evidence>
<comment type="function">
    <text evidence="6">Component of the Mediator complex, a coactivator involved in the regulated transcription of nearly all RNA polymerase II-dependent genes. Mediator functions as a bridge to convey information from gene-specific regulatory proteins to the basal RNA polymerase II transcription machinery.</text>
</comment>
<dbReference type="InterPro" id="IPR044888">
    <property type="entry name" value="Mediatior_Med7_sf"/>
</dbReference>
<reference evidence="8" key="1">
    <citation type="submission" date="2014-11" db="EMBL/GenBank/DDBJ databases">
        <authorList>
            <person name="Otto D Thomas"/>
            <person name="Naeem Raeece"/>
        </authorList>
    </citation>
    <scope>NUCLEOTIDE SEQUENCE</scope>
</reference>
<evidence type="ECO:0000256" key="6">
    <source>
        <dbReference type="RuleBase" id="RU364060"/>
    </source>
</evidence>
<evidence type="ECO:0000256" key="7">
    <source>
        <dbReference type="SAM" id="MobiDB-lite"/>
    </source>
</evidence>
<protein>
    <recommendedName>
        <fullName evidence="6">Mediator of RNA polymerase II transcription subunit 7</fullName>
    </recommendedName>
</protein>
<organism evidence="8">
    <name type="scientific">Chromera velia CCMP2878</name>
    <dbReference type="NCBI Taxonomy" id="1169474"/>
    <lineage>
        <taxon>Eukaryota</taxon>
        <taxon>Sar</taxon>
        <taxon>Alveolata</taxon>
        <taxon>Colpodellida</taxon>
        <taxon>Chromeraceae</taxon>
        <taxon>Chromera</taxon>
    </lineage>
</organism>
<gene>
    <name evidence="8" type="ORF">Cvel_24466</name>
</gene>
<keyword evidence="3 6" id="KW-0805">Transcription regulation</keyword>
<keyword evidence="4 6" id="KW-0804">Transcription</keyword>
<dbReference type="Pfam" id="PF05983">
    <property type="entry name" value="Med7"/>
    <property type="match status" value="1"/>
</dbReference>
<evidence type="ECO:0000256" key="5">
    <source>
        <dbReference type="ARBA" id="ARBA00023242"/>
    </source>
</evidence>
<dbReference type="InterPro" id="IPR009244">
    <property type="entry name" value="Mediatior_Med7"/>
</dbReference>
<feature type="region of interest" description="Disordered" evidence="7">
    <location>
        <begin position="178"/>
        <end position="197"/>
    </location>
</feature>
<accession>A0A0G4H2N3</accession>
<dbReference type="GO" id="GO:0003712">
    <property type="term" value="F:transcription coregulator activity"/>
    <property type="evidence" value="ECO:0007669"/>
    <property type="project" value="InterPro"/>
</dbReference>
<dbReference type="EMBL" id="CDMZ01001817">
    <property type="protein sequence ID" value="CEM37932.1"/>
    <property type="molecule type" value="Genomic_DNA"/>
</dbReference>
<dbReference type="VEuPathDB" id="CryptoDB:Cvel_24466"/>
<name>A0A0G4H2N3_9ALVE</name>
<keyword evidence="6" id="KW-0010">Activator</keyword>
<keyword evidence="5 6" id="KW-0539">Nucleus</keyword>
<dbReference type="Gene3D" id="6.10.140.1520">
    <property type="match status" value="1"/>
</dbReference>
<evidence type="ECO:0000256" key="1">
    <source>
        <dbReference type="ARBA" id="ARBA00004123"/>
    </source>
</evidence>
<evidence type="ECO:0000256" key="3">
    <source>
        <dbReference type="ARBA" id="ARBA00023015"/>
    </source>
</evidence>
<comment type="subcellular location">
    <subcellularLocation>
        <location evidence="1 6">Nucleus</location>
    </subcellularLocation>
</comment>
<comment type="subunit">
    <text evidence="6">Component of the Mediator complex.</text>
</comment>
<evidence type="ECO:0000256" key="2">
    <source>
        <dbReference type="ARBA" id="ARBA00009994"/>
    </source>
</evidence>
<dbReference type="GO" id="GO:0016592">
    <property type="term" value="C:mediator complex"/>
    <property type="evidence" value="ECO:0007669"/>
    <property type="project" value="InterPro"/>
</dbReference>
<dbReference type="SUPFAM" id="SSF140718">
    <property type="entry name" value="Mediator hinge subcomplex-like"/>
    <property type="match status" value="1"/>
</dbReference>
<dbReference type="InterPro" id="IPR037212">
    <property type="entry name" value="Med7/Med21-like"/>
</dbReference>
<dbReference type="AlphaFoldDB" id="A0A0G4H2N3"/>